<dbReference type="PANTHER" id="PTHR34071:SF2">
    <property type="entry name" value="FLAVIN-NUCLEOTIDE-BINDING PROTEIN"/>
    <property type="match status" value="1"/>
</dbReference>
<keyword evidence="2" id="KW-1185">Reference proteome</keyword>
<evidence type="ECO:0000313" key="1">
    <source>
        <dbReference type="EMBL" id="MDQ6598308.1"/>
    </source>
</evidence>
<name>A0AA90R8E7_9BACI</name>
<comment type="caution">
    <text evidence="1">The sequence shown here is derived from an EMBL/GenBank/DDBJ whole genome shotgun (WGS) entry which is preliminary data.</text>
</comment>
<dbReference type="InterPro" id="IPR024747">
    <property type="entry name" value="Pyridox_Oxase-rel"/>
</dbReference>
<dbReference type="Proteomes" id="UP001178888">
    <property type="component" value="Unassembled WGS sequence"/>
</dbReference>
<dbReference type="Pfam" id="PF12900">
    <property type="entry name" value="Pyridox_ox_2"/>
    <property type="match status" value="1"/>
</dbReference>
<organism evidence="1 2">
    <name type="scientific">Bacillus salipaludis</name>
    <dbReference type="NCBI Taxonomy" id="2547811"/>
    <lineage>
        <taxon>Bacteria</taxon>
        <taxon>Bacillati</taxon>
        <taxon>Bacillota</taxon>
        <taxon>Bacilli</taxon>
        <taxon>Bacillales</taxon>
        <taxon>Bacillaceae</taxon>
        <taxon>Bacillus</taxon>
    </lineage>
</organism>
<dbReference type="AlphaFoldDB" id="A0AA90R8E7"/>
<dbReference type="InterPro" id="IPR012349">
    <property type="entry name" value="Split_barrel_FMN-bd"/>
</dbReference>
<dbReference type="EMBL" id="JAVGVR010000001">
    <property type="protein sequence ID" value="MDQ6598308.1"/>
    <property type="molecule type" value="Genomic_DNA"/>
</dbReference>
<dbReference type="SUPFAM" id="SSF50475">
    <property type="entry name" value="FMN-binding split barrel"/>
    <property type="match status" value="1"/>
</dbReference>
<sequence>MIPIRQRALECKDQEKINLFLEQEKTGFLGLADGNTPYVIPLNFVWLDGAIYFHGAAEGRKVTIMEENAKACFTVSANLGTLTHPVPAKTDTAYMSVMVFGEAELVVDLDEAVKAMQKMLDKYVPGYYEHALSSSHVEKYRSSLGSRTAVYKIKALDLSAKENPIQIEKLFYNGKTQHHESTK</sequence>
<dbReference type="PANTHER" id="PTHR34071">
    <property type="entry name" value="5-NITROIMIDAZOLE ANTIBIOTICS RESISTANCE PROTEIN, NIMA-FAMILY-RELATED PROTEIN-RELATED"/>
    <property type="match status" value="1"/>
</dbReference>
<proteinExistence type="predicted"/>
<dbReference type="RefSeq" id="WP_308913573.1">
    <property type="nucleotide sequence ID" value="NZ_JAVGVR010000001.1"/>
</dbReference>
<accession>A0AA90R8E7</accession>
<evidence type="ECO:0000313" key="2">
    <source>
        <dbReference type="Proteomes" id="UP001178888"/>
    </source>
</evidence>
<protein>
    <submittedName>
        <fullName evidence="1">Pyridoxamine 5'-phosphate oxidase family protein</fullName>
    </submittedName>
</protein>
<dbReference type="Gene3D" id="2.30.110.10">
    <property type="entry name" value="Electron Transport, Fmn-binding Protein, Chain A"/>
    <property type="match status" value="1"/>
</dbReference>
<gene>
    <name evidence="1" type="ORF">RCG21_18450</name>
</gene>
<reference evidence="1" key="1">
    <citation type="submission" date="2023-08" db="EMBL/GenBank/DDBJ databases">
        <title>Nitrogen cycling bacteria in agricultural field soils.</title>
        <authorList>
            <person name="Jang J."/>
        </authorList>
    </citation>
    <scope>NUCLEOTIDE SEQUENCE</scope>
    <source>
        <strain evidence="1">PS3-36</strain>
    </source>
</reference>